<dbReference type="Gene3D" id="3.40.1810.10">
    <property type="entry name" value="Transcription factor, MADS-box"/>
    <property type="match status" value="1"/>
</dbReference>
<dbReference type="OrthoDB" id="1898716at2759"/>
<keyword evidence="9" id="KW-1185">Reference proteome</keyword>
<evidence type="ECO:0000256" key="4">
    <source>
        <dbReference type="ARBA" id="ARBA00023163"/>
    </source>
</evidence>
<dbReference type="AlphaFoldDB" id="A0A835MB96"/>
<dbReference type="InterPro" id="IPR002100">
    <property type="entry name" value="TF_MADSbox"/>
</dbReference>
<dbReference type="GO" id="GO:0046983">
    <property type="term" value="F:protein dimerization activity"/>
    <property type="evidence" value="ECO:0007669"/>
    <property type="project" value="InterPro"/>
</dbReference>
<evidence type="ECO:0000256" key="3">
    <source>
        <dbReference type="ARBA" id="ARBA00023125"/>
    </source>
</evidence>
<dbReference type="GO" id="GO:0010152">
    <property type="term" value="P:pollen maturation"/>
    <property type="evidence" value="ECO:0007669"/>
    <property type="project" value="UniProtKB-ARBA"/>
</dbReference>
<dbReference type="FunFam" id="3.40.1810.10:FF:000010">
    <property type="entry name" value="Agamous-like MADS-box protein AGL30"/>
    <property type="match status" value="1"/>
</dbReference>
<feature type="domain" description="MADS-box" evidence="7">
    <location>
        <begin position="1"/>
        <end position="53"/>
    </location>
</feature>
<dbReference type="InterPro" id="IPR036879">
    <property type="entry name" value="TF_MADSbox_sf"/>
</dbReference>
<dbReference type="Pfam" id="PF00319">
    <property type="entry name" value="SRF-TF"/>
    <property type="match status" value="1"/>
</dbReference>
<protein>
    <recommendedName>
        <fullName evidence="7">MADS-box domain-containing protein</fullName>
    </recommendedName>
</protein>
<dbReference type="GO" id="GO:0003677">
    <property type="term" value="F:DNA binding"/>
    <property type="evidence" value="ECO:0007669"/>
    <property type="project" value="UniProtKB-KW"/>
</dbReference>
<keyword evidence="5" id="KW-0539">Nucleus</keyword>
<dbReference type="Proteomes" id="UP000631114">
    <property type="component" value="Unassembled WGS sequence"/>
</dbReference>
<comment type="subcellular location">
    <subcellularLocation>
        <location evidence="1">Nucleus</location>
    </subcellularLocation>
</comment>
<keyword evidence="3" id="KW-0238">DNA-binding</keyword>
<comment type="caution">
    <text evidence="8">The sequence shown here is derived from an EMBL/GenBank/DDBJ whole genome shotgun (WGS) entry which is preliminary data.</text>
</comment>
<dbReference type="GO" id="GO:0080092">
    <property type="term" value="P:regulation of pollen tube growth"/>
    <property type="evidence" value="ECO:0007669"/>
    <property type="project" value="UniProtKB-ARBA"/>
</dbReference>
<name>A0A835MB96_9MAGN</name>
<evidence type="ECO:0000256" key="6">
    <source>
        <dbReference type="SAM" id="Coils"/>
    </source>
</evidence>
<keyword evidence="6" id="KW-0175">Coiled coil</keyword>
<organism evidence="8 9">
    <name type="scientific">Coptis chinensis</name>
    <dbReference type="NCBI Taxonomy" id="261450"/>
    <lineage>
        <taxon>Eukaryota</taxon>
        <taxon>Viridiplantae</taxon>
        <taxon>Streptophyta</taxon>
        <taxon>Embryophyta</taxon>
        <taxon>Tracheophyta</taxon>
        <taxon>Spermatophyta</taxon>
        <taxon>Magnoliopsida</taxon>
        <taxon>Ranunculales</taxon>
        <taxon>Ranunculaceae</taxon>
        <taxon>Coptidoideae</taxon>
        <taxon>Coptis</taxon>
    </lineage>
</organism>
<dbReference type="PROSITE" id="PS50066">
    <property type="entry name" value="MADS_BOX_2"/>
    <property type="match status" value="1"/>
</dbReference>
<dbReference type="EMBL" id="JADFTS010000001">
    <property type="protein sequence ID" value="KAF9626230.1"/>
    <property type="molecule type" value="Genomic_DNA"/>
</dbReference>
<reference evidence="8 9" key="1">
    <citation type="submission" date="2020-10" db="EMBL/GenBank/DDBJ databases">
        <title>The Coptis chinensis genome and diversification of protoberbering-type alkaloids.</title>
        <authorList>
            <person name="Wang B."/>
            <person name="Shu S."/>
            <person name="Song C."/>
            <person name="Liu Y."/>
        </authorList>
    </citation>
    <scope>NUCLEOTIDE SEQUENCE [LARGE SCALE GENOMIC DNA]</scope>
    <source>
        <strain evidence="8">HL-2020</strain>
        <tissue evidence="8">Leaf</tissue>
    </source>
</reference>
<accession>A0A835MB96</accession>
<evidence type="ECO:0000259" key="7">
    <source>
        <dbReference type="PROSITE" id="PS50066"/>
    </source>
</evidence>
<keyword evidence="4" id="KW-0804">Transcription</keyword>
<sequence>MGRVKLKIKRLENTSGRQVTYSKRRAGILKKARELSILCDIDIALLMFSPTGKSTLCLGERSSIEEVIAKFAQLTPQERAKRKLESLEALKKTFKKLDHDVNIQDFLGTSTQTVEDLTNQSRLLEAQLSEMHKRLSCWTDPEKINNIEHLRAMEDSLKESLNRIHSHKENFGKQQLMSLECTTQFQNGMHLPLGMGGEQQAQSISWLPNNDSQHLMLTEDQSLLHQRDLECSTDASVPSYSGYFGTGKQAEIDGSGQDGSAMHDLNRNACLRLQLGGQYHYPPFGLNFLLDKNMKPDGKMNMQGPPLDYQIGTSFEAPRDGFDTNHHTWGSSSVPCANGIFDDHSYQQVRI</sequence>
<dbReference type="SUPFAM" id="SSF55455">
    <property type="entry name" value="SRF-like"/>
    <property type="match status" value="1"/>
</dbReference>
<keyword evidence="2" id="KW-0805">Transcription regulation</keyword>
<evidence type="ECO:0000256" key="1">
    <source>
        <dbReference type="ARBA" id="ARBA00004123"/>
    </source>
</evidence>
<dbReference type="InterPro" id="IPR050142">
    <property type="entry name" value="MADS-box/MEF2_TF"/>
</dbReference>
<gene>
    <name evidence="8" type="ORF">IFM89_031357</name>
</gene>
<proteinExistence type="predicted"/>
<feature type="coiled-coil region" evidence="6">
    <location>
        <begin position="77"/>
        <end position="170"/>
    </location>
</feature>
<dbReference type="SMART" id="SM00432">
    <property type="entry name" value="MADS"/>
    <property type="match status" value="1"/>
</dbReference>
<evidence type="ECO:0000313" key="9">
    <source>
        <dbReference type="Proteomes" id="UP000631114"/>
    </source>
</evidence>
<evidence type="ECO:0000256" key="5">
    <source>
        <dbReference type="ARBA" id="ARBA00023242"/>
    </source>
</evidence>
<dbReference type="PANTHER" id="PTHR48019">
    <property type="entry name" value="SERUM RESPONSE FACTOR HOMOLOG"/>
    <property type="match status" value="1"/>
</dbReference>
<evidence type="ECO:0000313" key="8">
    <source>
        <dbReference type="EMBL" id="KAF9626230.1"/>
    </source>
</evidence>
<evidence type="ECO:0000256" key="2">
    <source>
        <dbReference type="ARBA" id="ARBA00023015"/>
    </source>
</evidence>
<dbReference type="PRINTS" id="PR00404">
    <property type="entry name" value="MADSDOMAIN"/>
</dbReference>
<dbReference type="GO" id="GO:0005634">
    <property type="term" value="C:nucleus"/>
    <property type="evidence" value="ECO:0007669"/>
    <property type="project" value="UniProtKB-SubCell"/>
</dbReference>